<evidence type="ECO:0000256" key="4">
    <source>
        <dbReference type="ARBA" id="ARBA00022723"/>
    </source>
</evidence>
<dbReference type="SUPFAM" id="SSF56712">
    <property type="entry name" value="Prokaryotic type I DNA topoisomerase"/>
    <property type="match status" value="1"/>
</dbReference>
<dbReference type="InterPro" id="IPR003602">
    <property type="entry name" value="Topo_IA_DNA-bd_dom"/>
</dbReference>
<dbReference type="SMART" id="SM00436">
    <property type="entry name" value="TOP1Bc"/>
    <property type="match status" value="1"/>
</dbReference>
<evidence type="ECO:0000256" key="1">
    <source>
        <dbReference type="ARBA" id="ARBA00000213"/>
    </source>
</evidence>
<dbReference type="InterPro" id="IPR023405">
    <property type="entry name" value="Topo_IA_core_domain"/>
</dbReference>
<dbReference type="PANTHER" id="PTHR11390:SF26">
    <property type="entry name" value="DNA TOPOISOMERASE 1"/>
    <property type="match status" value="1"/>
</dbReference>
<name>A0A7C2YLK9_9CREN</name>
<dbReference type="InterPro" id="IPR003601">
    <property type="entry name" value="Topo_IA_2"/>
</dbReference>
<dbReference type="Gene3D" id="1.10.290.10">
    <property type="entry name" value="Topoisomerase I, domain 4"/>
    <property type="match status" value="1"/>
</dbReference>
<keyword evidence="5" id="KW-0862">Zinc</keyword>
<evidence type="ECO:0000256" key="8">
    <source>
        <dbReference type="ARBA" id="ARBA00023235"/>
    </source>
</evidence>
<evidence type="ECO:0000256" key="7">
    <source>
        <dbReference type="ARBA" id="ARBA00023125"/>
    </source>
</evidence>
<organism evidence="10">
    <name type="scientific">Fervidicoccus fontis</name>
    <dbReference type="NCBI Taxonomy" id="683846"/>
    <lineage>
        <taxon>Archaea</taxon>
        <taxon>Thermoproteota</taxon>
        <taxon>Thermoprotei</taxon>
        <taxon>Fervidicoccales</taxon>
        <taxon>Fervidicoccaceae</taxon>
        <taxon>Fervidicoccus</taxon>
    </lineage>
</organism>
<reference evidence="10" key="1">
    <citation type="journal article" date="2020" name="mSystems">
        <title>Genome- and Community-Level Interaction Insights into Carbon Utilization and Element Cycling Functions of Hydrothermarchaeota in Hydrothermal Sediment.</title>
        <authorList>
            <person name="Zhou Z."/>
            <person name="Liu Y."/>
            <person name="Xu W."/>
            <person name="Pan J."/>
            <person name="Luo Z.H."/>
            <person name="Li M."/>
        </authorList>
    </citation>
    <scope>NUCLEOTIDE SEQUENCE [LARGE SCALE GENOMIC DNA]</scope>
    <source>
        <strain evidence="10">SpSt-1259</strain>
    </source>
</reference>
<sequence length="599" mass="68213">RGFPVFDYEWVPRWEAERGAGHLKKFYGVLSKLAKGASLYINACDYDIEGSVIGYMIIKMLGNGSKALRMKYSSLAEEELRSAFSSPSEMDWEMVEAGICRHELDWIWGINLSRLLSWITSLIGEKKNLSSGRVQSPTLVEAVERYVDYLTFISAPKFSLRAELSAHGEKFPSTHVNSPFERRQEALERKQRIMEEKVGEVVKVERSSYSLRPPPAFNLSELQYEASRIYGFSPSYTQRLAEELYLDALISYPRTNSEKLPPTIPHRKILAELSSFESYRSFTAPLLKSSRLSPAQGVKEDPAHPAIYPTGKKPSGIRGDAFKVYDLIARRYIAAFMDEAIIERRDFRISVGGEELEAQGRVIEKAGWTRAYPFSVGKERSVALEEGEKVEVLSTKIEAVFQGKPKLHTKTSLLKWMEGENIGTEATRAQIIETLFKRGYLVQVGKEVRPTKLGIAVALFLKEKFPEITKTELTRKFEERLLKIREGKEERAKVVGEAKSFLEVELSRAMDLKEELGKFMKMYLAPENRCELCDLPQLEGGLCLVHQRALQRLADSLEEWERAFGEDREKVLKRMAKSSSVGRAVREIARGIIEKRIIL</sequence>
<keyword evidence="7" id="KW-0238">DNA-binding</keyword>
<dbReference type="CDD" id="cd00186">
    <property type="entry name" value="TOP1Ac"/>
    <property type="match status" value="1"/>
</dbReference>
<protein>
    <recommendedName>
        <fullName evidence="3">DNA topoisomerase</fullName>
        <ecNumber evidence="3">5.6.2.1</ecNumber>
    </recommendedName>
</protein>
<evidence type="ECO:0000256" key="6">
    <source>
        <dbReference type="ARBA" id="ARBA00023029"/>
    </source>
</evidence>
<dbReference type="InterPro" id="IPR013825">
    <property type="entry name" value="Topo_IA_cen_sub2"/>
</dbReference>
<gene>
    <name evidence="10" type="primary">topA</name>
    <name evidence="10" type="ORF">ENO36_03130</name>
</gene>
<dbReference type="Proteomes" id="UP000885664">
    <property type="component" value="Unassembled WGS sequence"/>
</dbReference>
<dbReference type="InterPro" id="IPR013824">
    <property type="entry name" value="Topo_IA_cen_sub1"/>
</dbReference>
<dbReference type="Gene3D" id="2.70.20.10">
    <property type="entry name" value="Topoisomerase I, domain 3"/>
    <property type="match status" value="1"/>
</dbReference>
<dbReference type="InterPro" id="IPR005739">
    <property type="entry name" value="TopoI_arch"/>
</dbReference>
<dbReference type="InterPro" id="IPR013497">
    <property type="entry name" value="Topo_IA_cen"/>
</dbReference>
<dbReference type="PRINTS" id="PR00417">
    <property type="entry name" value="PRTPISMRASEI"/>
</dbReference>
<dbReference type="GO" id="GO:0003677">
    <property type="term" value="F:DNA binding"/>
    <property type="evidence" value="ECO:0007669"/>
    <property type="project" value="UniProtKB-KW"/>
</dbReference>
<keyword evidence="8 10" id="KW-0413">Isomerase</keyword>
<dbReference type="GO" id="GO:0006265">
    <property type="term" value="P:DNA topological change"/>
    <property type="evidence" value="ECO:0007669"/>
    <property type="project" value="InterPro"/>
</dbReference>
<dbReference type="Gene3D" id="3.40.50.140">
    <property type="match status" value="1"/>
</dbReference>
<dbReference type="InterPro" id="IPR013826">
    <property type="entry name" value="Topo_IA_cen_sub3"/>
</dbReference>
<comment type="similarity">
    <text evidence="2">Belongs to the type IA topoisomerase family.</text>
</comment>
<dbReference type="PROSITE" id="PS52039">
    <property type="entry name" value="TOPO_IA_2"/>
    <property type="match status" value="1"/>
</dbReference>
<evidence type="ECO:0000259" key="9">
    <source>
        <dbReference type="PROSITE" id="PS52039"/>
    </source>
</evidence>
<evidence type="ECO:0000256" key="5">
    <source>
        <dbReference type="ARBA" id="ARBA00022833"/>
    </source>
</evidence>
<dbReference type="Pfam" id="PF01131">
    <property type="entry name" value="Topoisom_bac"/>
    <property type="match status" value="1"/>
</dbReference>
<keyword evidence="6" id="KW-0799">Topoisomerase</keyword>
<feature type="domain" description="Topo IA-type catalytic" evidence="9">
    <location>
        <begin position="91"/>
        <end position="506"/>
    </location>
</feature>
<keyword evidence="4" id="KW-0479">Metal-binding</keyword>
<dbReference type="Gene3D" id="1.10.460.10">
    <property type="entry name" value="Topoisomerase I, domain 2"/>
    <property type="match status" value="1"/>
</dbReference>
<dbReference type="GO" id="GO:0006310">
    <property type="term" value="P:DNA recombination"/>
    <property type="evidence" value="ECO:0007669"/>
    <property type="project" value="TreeGrafter"/>
</dbReference>
<dbReference type="PROSITE" id="PS00396">
    <property type="entry name" value="TOPO_IA_1"/>
    <property type="match status" value="1"/>
</dbReference>
<dbReference type="GO" id="GO:0003917">
    <property type="term" value="F:DNA topoisomerase type I (single strand cut, ATP-independent) activity"/>
    <property type="evidence" value="ECO:0007669"/>
    <property type="project" value="UniProtKB-EC"/>
</dbReference>
<comment type="catalytic activity">
    <reaction evidence="1">
        <text>ATP-independent breakage of single-stranded DNA, followed by passage and rejoining.</text>
        <dbReference type="EC" id="5.6.2.1"/>
    </reaction>
</comment>
<evidence type="ECO:0000256" key="2">
    <source>
        <dbReference type="ARBA" id="ARBA00009446"/>
    </source>
</evidence>
<evidence type="ECO:0000256" key="3">
    <source>
        <dbReference type="ARBA" id="ARBA00012891"/>
    </source>
</evidence>
<accession>A0A7C2YLK9</accession>
<dbReference type="GO" id="GO:0046872">
    <property type="term" value="F:metal ion binding"/>
    <property type="evidence" value="ECO:0007669"/>
    <property type="project" value="UniProtKB-KW"/>
</dbReference>
<feature type="non-terminal residue" evidence="10">
    <location>
        <position position="1"/>
    </location>
</feature>
<dbReference type="PANTHER" id="PTHR11390">
    <property type="entry name" value="PROKARYOTIC DNA TOPOISOMERASE"/>
    <property type="match status" value="1"/>
</dbReference>
<dbReference type="InterPro" id="IPR023406">
    <property type="entry name" value="Topo_IA_AS"/>
</dbReference>
<evidence type="ECO:0000313" key="10">
    <source>
        <dbReference type="EMBL" id="HEU97832.1"/>
    </source>
</evidence>
<dbReference type="EMBL" id="DSFE01000069">
    <property type="protein sequence ID" value="HEU97832.1"/>
    <property type="molecule type" value="Genomic_DNA"/>
</dbReference>
<proteinExistence type="inferred from homology"/>
<dbReference type="EC" id="5.6.2.1" evidence="3"/>
<dbReference type="SMART" id="SM00437">
    <property type="entry name" value="TOP1Ac"/>
    <property type="match status" value="1"/>
</dbReference>
<comment type="caution">
    <text evidence="10">The sequence shown here is derived from an EMBL/GenBank/DDBJ whole genome shotgun (WGS) entry which is preliminary data.</text>
</comment>
<dbReference type="GO" id="GO:0006281">
    <property type="term" value="P:DNA repair"/>
    <property type="evidence" value="ECO:0007669"/>
    <property type="project" value="TreeGrafter"/>
</dbReference>
<dbReference type="InterPro" id="IPR000380">
    <property type="entry name" value="Topo_IA"/>
</dbReference>
<dbReference type="NCBIfam" id="TIGR01057">
    <property type="entry name" value="topA_arch"/>
    <property type="match status" value="1"/>
</dbReference>
<dbReference type="AlphaFoldDB" id="A0A7C2YLK9"/>